<evidence type="ECO:0000313" key="1">
    <source>
        <dbReference type="EMBL" id="GAH98859.1"/>
    </source>
</evidence>
<dbReference type="EMBL" id="BARV01003037">
    <property type="protein sequence ID" value="GAH98859.1"/>
    <property type="molecule type" value="Genomic_DNA"/>
</dbReference>
<accession>X1L8V5</accession>
<organism evidence="1">
    <name type="scientific">marine sediment metagenome</name>
    <dbReference type="NCBI Taxonomy" id="412755"/>
    <lineage>
        <taxon>unclassified sequences</taxon>
        <taxon>metagenomes</taxon>
        <taxon>ecological metagenomes</taxon>
    </lineage>
</organism>
<protein>
    <submittedName>
        <fullName evidence="1">Uncharacterized protein</fullName>
    </submittedName>
</protein>
<gene>
    <name evidence="1" type="ORF">S06H3_07489</name>
</gene>
<dbReference type="AlphaFoldDB" id="X1L8V5"/>
<proteinExistence type="predicted"/>
<name>X1L8V5_9ZZZZ</name>
<sequence>IEKHYAWVGKVLYFFKDGKSGKNVQFPYFSVEVWSEIDVKYRDVFLMHELSEMWNRIVGKQSPQAAHKRAKRKTNWYLKKYFSPEEIRGFRKMLRLLPKRKSREGSQWKI</sequence>
<comment type="caution">
    <text evidence="1">The sequence shown here is derived from an EMBL/GenBank/DDBJ whole genome shotgun (WGS) entry which is preliminary data.</text>
</comment>
<feature type="non-terminal residue" evidence="1">
    <location>
        <position position="1"/>
    </location>
</feature>
<reference evidence="1" key="1">
    <citation type="journal article" date="2014" name="Front. Microbiol.">
        <title>High frequency of phylogenetically diverse reductive dehalogenase-homologous genes in deep subseafloor sedimentary metagenomes.</title>
        <authorList>
            <person name="Kawai M."/>
            <person name="Futagami T."/>
            <person name="Toyoda A."/>
            <person name="Takaki Y."/>
            <person name="Nishi S."/>
            <person name="Hori S."/>
            <person name="Arai W."/>
            <person name="Tsubouchi T."/>
            <person name="Morono Y."/>
            <person name="Uchiyama I."/>
            <person name="Ito T."/>
            <person name="Fujiyama A."/>
            <person name="Inagaki F."/>
            <person name="Takami H."/>
        </authorList>
    </citation>
    <scope>NUCLEOTIDE SEQUENCE</scope>
    <source>
        <strain evidence="1">Expedition CK06-06</strain>
    </source>
</reference>